<dbReference type="Proteomes" id="UP000014023">
    <property type="component" value="Unassembled WGS sequence"/>
</dbReference>
<gene>
    <name evidence="1" type="ORF">IKE_06209</name>
</gene>
<evidence type="ECO:0000313" key="1">
    <source>
        <dbReference type="EMBL" id="EOO59182.1"/>
    </source>
</evidence>
<protein>
    <submittedName>
        <fullName evidence="1">Uncharacterized protein</fullName>
    </submittedName>
</protein>
<organism evidence="1 2">
    <name type="scientific">Bacillus cereus VD196</name>
    <dbReference type="NCBI Taxonomy" id="1053243"/>
    <lineage>
        <taxon>Bacteria</taxon>
        <taxon>Bacillati</taxon>
        <taxon>Bacillota</taxon>
        <taxon>Bacilli</taxon>
        <taxon>Bacillales</taxon>
        <taxon>Bacillaceae</taxon>
        <taxon>Bacillus</taxon>
        <taxon>Bacillus cereus group</taxon>
    </lineage>
</organism>
<comment type="caution">
    <text evidence="1">The sequence shown here is derived from an EMBL/GenBank/DDBJ whole genome shotgun (WGS) entry which is preliminary data.</text>
</comment>
<reference evidence="1 2" key="1">
    <citation type="submission" date="2012-12" db="EMBL/GenBank/DDBJ databases">
        <title>The Genome Sequence of Bacillus cereus VD196.</title>
        <authorList>
            <consortium name="The Broad Institute Genome Sequencing Platform"/>
            <consortium name="The Broad Institute Genome Sequencing Center for Infectious Disease"/>
            <person name="Feldgarden M."/>
            <person name="Van der Auwera G.A."/>
            <person name="Mahillon J."/>
            <person name="Duprez V."/>
            <person name="Timmery S."/>
            <person name="Mattelet C."/>
            <person name="Dierick K."/>
            <person name="Sun M."/>
            <person name="Yu Z."/>
            <person name="Zhu L."/>
            <person name="Hu X."/>
            <person name="Shank E.B."/>
            <person name="Swiecicka I."/>
            <person name="Hansen B.M."/>
            <person name="Andrup L."/>
            <person name="Walker B."/>
            <person name="Young S.K."/>
            <person name="Zeng Q."/>
            <person name="Gargeya S."/>
            <person name="Fitzgerald M."/>
            <person name="Haas B."/>
            <person name="Abouelleil A."/>
            <person name="Alvarado L."/>
            <person name="Arachchi H.M."/>
            <person name="Berlin A.M."/>
            <person name="Chapman S.B."/>
            <person name="Dewar J."/>
            <person name="Goldberg J."/>
            <person name="Griggs A."/>
            <person name="Gujja S."/>
            <person name="Hansen M."/>
            <person name="Howarth C."/>
            <person name="Imamovic A."/>
            <person name="Larimer J."/>
            <person name="McCowan C."/>
            <person name="Murphy C."/>
            <person name="Neiman D."/>
            <person name="Pearson M."/>
            <person name="Priest M."/>
            <person name="Roberts A."/>
            <person name="Saif S."/>
            <person name="Shea T."/>
            <person name="Sisk P."/>
            <person name="Sykes S."/>
            <person name="Wortman J."/>
            <person name="Nusbaum C."/>
            <person name="Birren B."/>
        </authorList>
    </citation>
    <scope>NUCLEOTIDE SEQUENCE [LARGE SCALE GENOMIC DNA]</scope>
    <source>
        <strain evidence="1 2">VD196</strain>
    </source>
</reference>
<dbReference type="AlphaFoldDB" id="A0A9W5V5N5"/>
<proteinExistence type="predicted"/>
<accession>A0A9W5V5N5</accession>
<evidence type="ECO:0000313" key="2">
    <source>
        <dbReference type="Proteomes" id="UP000014023"/>
    </source>
</evidence>
<name>A0A9W5V5N5_BACCE</name>
<sequence>MKYYSIGKFANLIGKTTQTWTCQHLLDTQLGEYDE</sequence>
<dbReference type="EMBL" id="AHFL01000078">
    <property type="protein sequence ID" value="EOO59182.1"/>
    <property type="molecule type" value="Genomic_DNA"/>
</dbReference>